<keyword evidence="2" id="KW-0001">2Fe-2S</keyword>
<keyword evidence="6" id="KW-0676">Redox-active center</keyword>
<evidence type="ECO:0000256" key="5">
    <source>
        <dbReference type="ARBA" id="ARBA00023014"/>
    </source>
</evidence>
<dbReference type="InterPro" id="IPR004480">
    <property type="entry name" value="Monothiol_GRX-rel"/>
</dbReference>
<dbReference type="InterPro" id="IPR033658">
    <property type="entry name" value="GRX_PICOT-like"/>
</dbReference>
<sequence>MEMKEQIISDIETNPIILYMKGTKEMPMCGFSNSVVQVLNHYGVEYKDVNVLTDPMIRVKLSEHSGWPTIPQLFVKGKLIGGADIAMELHNNGELLDILDTTTEN</sequence>
<dbReference type="InterPro" id="IPR014434">
    <property type="entry name" value="Monothiol_GRX"/>
</dbReference>
<dbReference type="AlphaFoldDB" id="A0A160VFX5"/>
<dbReference type="PROSITE" id="PS51354">
    <property type="entry name" value="GLUTAREDOXIN_2"/>
    <property type="match status" value="1"/>
</dbReference>
<keyword evidence="5" id="KW-0411">Iron-sulfur</keyword>
<evidence type="ECO:0000256" key="6">
    <source>
        <dbReference type="ARBA" id="ARBA00023284"/>
    </source>
</evidence>
<evidence type="ECO:0000256" key="1">
    <source>
        <dbReference type="ARBA" id="ARBA00009630"/>
    </source>
</evidence>
<dbReference type="InterPro" id="IPR002109">
    <property type="entry name" value="Glutaredoxin"/>
</dbReference>
<dbReference type="NCBIfam" id="TIGR00365">
    <property type="entry name" value="Grx4 family monothiol glutaredoxin"/>
    <property type="match status" value="1"/>
</dbReference>
<dbReference type="Pfam" id="PF00462">
    <property type="entry name" value="Glutaredoxin"/>
    <property type="match status" value="1"/>
</dbReference>
<feature type="domain" description="Glutaredoxin" evidence="7">
    <location>
        <begin position="16"/>
        <end position="80"/>
    </location>
</feature>
<evidence type="ECO:0000313" key="8">
    <source>
        <dbReference type="EMBL" id="CUV09566.1"/>
    </source>
</evidence>
<dbReference type="GO" id="GO:0015036">
    <property type="term" value="F:disulfide oxidoreductase activity"/>
    <property type="evidence" value="ECO:0007669"/>
    <property type="project" value="InterPro"/>
</dbReference>
<dbReference type="SUPFAM" id="SSF52833">
    <property type="entry name" value="Thioredoxin-like"/>
    <property type="match status" value="1"/>
</dbReference>
<evidence type="ECO:0000256" key="4">
    <source>
        <dbReference type="ARBA" id="ARBA00023004"/>
    </source>
</evidence>
<protein>
    <submittedName>
        <fullName evidence="8">Uncharacterized monothiol glutaredoxin ycf64-like</fullName>
    </submittedName>
</protein>
<comment type="similarity">
    <text evidence="1">Belongs to the glutaredoxin family. Monothiol subfamily.</text>
</comment>
<dbReference type="GO" id="GO:0046872">
    <property type="term" value="F:metal ion binding"/>
    <property type="evidence" value="ECO:0007669"/>
    <property type="project" value="UniProtKB-KW"/>
</dbReference>
<gene>
    <name evidence="8" type="ORF">MGWOODY_Mmi1221</name>
</gene>
<dbReference type="GO" id="GO:0051537">
    <property type="term" value="F:2 iron, 2 sulfur cluster binding"/>
    <property type="evidence" value="ECO:0007669"/>
    <property type="project" value="UniProtKB-KW"/>
</dbReference>
<proteinExistence type="inferred from homology"/>
<reference evidence="8" key="1">
    <citation type="submission" date="2015-10" db="EMBL/GenBank/DDBJ databases">
        <authorList>
            <person name="Gilbert D.G."/>
        </authorList>
    </citation>
    <scope>NUCLEOTIDE SEQUENCE</scope>
</reference>
<dbReference type="InterPro" id="IPR036249">
    <property type="entry name" value="Thioredoxin-like_sf"/>
</dbReference>
<dbReference type="EMBL" id="FAXC01000262">
    <property type="protein sequence ID" value="CUV09566.1"/>
    <property type="molecule type" value="Genomic_DNA"/>
</dbReference>
<evidence type="ECO:0000259" key="7">
    <source>
        <dbReference type="Pfam" id="PF00462"/>
    </source>
</evidence>
<name>A0A160VFX5_9ZZZZ</name>
<dbReference type="CDD" id="cd03028">
    <property type="entry name" value="GRX_PICOT_like"/>
    <property type="match status" value="1"/>
</dbReference>
<evidence type="ECO:0000256" key="2">
    <source>
        <dbReference type="ARBA" id="ARBA00022714"/>
    </source>
</evidence>
<dbReference type="PANTHER" id="PTHR10293">
    <property type="entry name" value="GLUTAREDOXIN FAMILY MEMBER"/>
    <property type="match status" value="1"/>
</dbReference>
<dbReference type="PIRSF" id="PIRSF005894">
    <property type="entry name" value="Monothiol_GRX"/>
    <property type="match status" value="1"/>
</dbReference>
<dbReference type="PANTHER" id="PTHR10293:SF16">
    <property type="entry name" value="GLUTAREDOXIN-RELATED PROTEIN 5, MITOCHONDRIAL"/>
    <property type="match status" value="1"/>
</dbReference>
<keyword evidence="3" id="KW-0479">Metal-binding</keyword>
<evidence type="ECO:0000256" key="3">
    <source>
        <dbReference type="ARBA" id="ARBA00022723"/>
    </source>
</evidence>
<dbReference type="GO" id="GO:0005739">
    <property type="term" value="C:mitochondrion"/>
    <property type="evidence" value="ECO:0007669"/>
    <property type="project" value="UniProtKB-ARBA"/>
</dbReference>
<organism evidence="8">
    <name type="scientific">hydrothermal vent metagenome</name>
    <dbReference type="NCBI Taxonomy" id="652676"/>
    <lineage>
        <taxon>unclassified sequences</taxon>
        <taxon>metagenomes</taxon>
        <taxon>ecological metagenomes</taxon>
    </lineage>
</organism>
<dbReference type="Gene3D" id="3.40.30.10">
    <property type="entry name" value="Glutaredoxin"/>
    <property type="match status" value="1"/>
</dbReference>
<keyword evidence="4" id="KW-0408">Iron</keyword>
<accession>A0A160VFX5</accession>